<dbReference type="OrthoDB" id="5278911at2759"/>
<protein>
    <submittedName>
        <fullName evidence="4">FAD/NAD(P)-binding protein</fullName>
    </submittedName>
</protein>
<dbReference type="KEGG" id="glz:GLAREA_03880"/>
<dbReference type="HOGENOM" id="CLU_1441174_0_0_1"/>
<sequence>MSSPKETTIDSESELLNSYNLMDHRIPKTSDVVVVGGGIHSLIYAIHLKKKELQNQSQKSVTILERNQSPGYKIGESTLTVFGLWLKLIGIDTPMLARLFGPKDGLVFYYFSALGDPEDYTAFIANGPPADFVPTLQIKRKVSELMLTLFAQRLGISVLHGKEVMVDTATLAPQDCGITLQVKDSETK</sequence>
<dbReference type="SUPFAM" id="SSF51905">
    <property type="entry name" value="FAD/NAD(P)-binding domain"/>
    <property type="match status" value="1"/>
</dbReference>
<evidence type="ECO:0000313" key="5">
    <source>
        <dbReference type="Proteomes" id="UP000016922"/>
    </source>
</evidence>
<evidence type="ECO:0000256" key="1">
    <source>
        <dbReference type="ARBA" id="ARBA00005706"/>
    </source>
</evidence>
<evidence type="ECO:0000313" key="4">
    <source>
        <dbReference type="EMBL" id="EPE30913.1"/>
    </source>
</evidence>
<reference evidence="4 5" key="1">
    <citation type="journal article" date="2013" name="BMC Genomics">
        <title>Genomics-driven discovery of the pneumocandin biosynthetic gene cluster in the fungus Glarea lozoyensis.</title>
        <authorList>
            <person name="Chen L."/>
            <person name="Yue Q."/>
            <person name="Zhang X."/>
            <person name="Xiang M."/>
            <person name="Wang C."/>
            <person name="Li S."/>
            <person name="Che Y."/>
            <person name="Ortiz-Lopez F.J."/>
            <person name="Bills G.F."/>
            <person name="Liu X."/>
            <person name="An Z."/>
        </authorList>
    </citation>
    <scope>NUCLEOTIDE SEQUENCE [LARGE SCALE GENOMIC DNA]</scope>
    <source>
        <strain evidence="5">ATCC 20868 / MF5171</strain>
    </source>
</reference>
<dbReference type="InterPro" id="IPR036188">
    <property type="entry name" value="FAD/NAD-bd_sf"/>
</dbReference>
<keyword evidence="2" id="KW-0560">Oxidoreductase</keyword>
<evidence type="ECO:0000256" key="2">
    <source>
        <dbReference type="ARBA" id="ARBA00023002"/>
    </source>
</evidence>
<dbReference type="EMBL" id="KE145363">
    <property type="protein sequence ID" value="EPE30913.1"/>
    <property type="molecule type" value="Genomic_DNA"/>
</dbReference>
<accession>S3DX09</accession>
<dbReference type="Pfam" id="PF04820">
    <property type="entry name" value="Trp_halogenase"/>
    <property type="match status" value="1"/>
</dbReference>
<dbReference type="PANTHER" id="PTHR43747">
    <property type="entry name" value="FAD-BINDING PROTEIN"/>
    <property type="match status" value="1"/>
</dbReference>
<dbReference type="eggNOG" id="ENOG502RRAN">
    <property type="taxonomic scope" value="Eukaryota"/>
</dbReference>
<evidence type="ECO:0000256" key="3">
    <source>
        <dbReference type="ARBA" id="ARBA00023033"/>
    </source>
</evidence>
<dbReference type="Gene3D" id="3.50.50.60">
    <property type="entry name" value="FAD/NAD(P)-binding domain"/>
    <property type="match status" value="1"/>
</dbReference>
<dbReference type="AlphaFoldDB" id="S3DX09"/>
<dbReference type="InterPro" id="IPR050816">
    <property type="entry name" value="Flavin-dep_Halogenase_NPB"/>
</dbReference>
<name>S3DX09_GLAL2</name>
<comment type="similarity">
    <text evidence="1">Belongs to the flavin-dependent halogenase family.</text>
</comment>
<dbReference type="InterPro" id="IPR006905">
    <property type="entry name" value="Flavin_halogenase"/>
</dbReference>
<dbReference type="GeneID" id="19462935"/>
<gene>
    <name evidence="4" type="ORF">GLAREA_03880</name>
</gene>
<dbReference type="PANTHER" id="PTHR43747:SF5">
    <property type="entry name" value="FAD-BINDING DOMAIN-CONTAINING PROTEIN"/>
    <property type="match status" value="1"/>
</dbReference>
<dbReference type="STRING" id="1116229.S3DX09"/>
<dbReference type="GO" id="GO:0004497">
    <property type="term" value="F:monooxygenase activity"/>
    <property type="evidence" value="ECO:0007669"/>
    <property type="project" value="UniProtKB-KW"/>
</dbReference>
<keyword evidence="3" id="KW-0503">Monooxygenase</keyword>
<proteinExistence type="inferred from homology"/>
<dbReference type="Proteomes" id="UP000016922">
    <property type="component" value="Unassembled WGS sequence"/>
</dbReference>
<organism evidence="4 5">
    <name type="scientific">Glarea lozoyensis (strain ATCC 20868 / MF5171)</name>
    <dbReference type="NCBI Taxonomy" id="1116229"/>
    <lineage>
        <taxon>Eukaryota</taxon>
        <taxon>Fungi</taxon>
        <taxon>Dikarya</taxon>
        <taxon>Ascomycota</taxon>
        <taxon>Pezizomycotina</taxon>
        <taxon>Leotiomycetes</taxon>
        <taxon>Helotiales</taxon>
        <taxon>Helotiaceae</taxon>
        <taxon>Glarea</taxon>
    </lineage>
</organism>
<keyword evidence="5" id="KW-1185">Reference proteome</keyword>
<dbReference type="RefSeq" id="XP_008082324.1">
    <property type="nucleotide sequence ID" value="XM_008084133.1"/>
</dbReference>